<dbReference type="Pfam" id="PF22673">
    <property type="entry name" value="MCP-like_PDC_1"/>
    <property type="match status" value="1"/>
</dbReference>
<evidence type="ECO:0000313" key="15">
    <source>
        <dbReference type="Proteomes" id="UP000263595"/>
    </source>
</evidence>
<reference evidence="15" key="1">
    <citation type="submission" date="2018-08" db="EMBL/GenBank/DDBJ databases">
        <authorList>
            <person name="Blom J."/>
        </authorList>
    </citation>
    <scope>NUCLEOTIDE SEQUENCE [LARGE SCALE GENOMIC DNA]</scope>
    <source>
        <strain evidence="15">CCOS 865</strain>
    </source>
</reference>
<gene>
    <name evidence="14" type="ORF">CCOS865_03894</name>
</gene>
<keyword evidence="8 10" id="KW-0807">Transducer</keyword>
<evidence type="ECO:0000256" key="6">
    <source>
        <dbReference type="ARBA" id="ARBA00022989"/>
    </source>
</evidence>
<evidence type="ECO:0000256" key="11">
    <source>
        <dbReference type="SAM" id="Phobius"/>
    </source>
</evidence>
<dbReference type="Gene3D" id="3.30.450.20">
    <property type="entry name" value="PAS domain"/>
    <property type="match status" value="1"/>
</dbReference>
<evidence type="ECO:0000256" key="9">
    <source>
        <dbReference type="ARBA" id="ARBA00029447"/>
    </source>
</evidence>
<evidence type="ECO:0000256" key="8">
    <source>
        <dbReference type="ARBA" id="ARBA00023224"/>
    </source>
</evidence>
<evidence type="ECO:0000313" key="14">
    <source>
        <dbReference type="EMBL" id="SYX91616.1"/>
    </source>
</evidence>
<keyword evidence="4" id="KW-0145">Chemotaxis</keyword>
<keyword evidence="2" id="KW-1003">Cell membrane</keyword>
<accession>A0A383RYT5</accession>
<dbReference type="SMART" id="SM00304">
    <property type="entry name" value="HAMP"/>
    <property type="match status" value="1"/>
</dbReference>
<evidence type="ECO:0000256" key="2">
    <source>
        <dbReference type="ARBA" id="ARBA00022475"/>
    </source>
</evidence>
<dbReference type="CDD" id="cd12913">
    <property type="entry name" value="PDC1_MCP_like"/>
    <property type="match status" value="1"/>
</dbReference>
<dbReference type="PROSITE" id="PS50885">
    <property type="entry name" value="HAMP"/>
    <property type="match status" value="1"/>
</dbReference>
<evidence type="ECO:0000259" key="13">
    <source>
        <dbReference type="PROSITE" id="PS50885"/>
    </source>
</evidence>
<dbReference type="FunFam" id="1.10.287.950:FF:000001">
    <property type="entry name" value="Methyl-accepting chemotaxis sensory transducer"/>
    <property type="match status" value="1"/>
</dbReference>
<dbReference type="Pfam" id="PF00015">
    <property type="entry name" value="MCPsignal"/>
    <property type="match status" value="1"/>
</dbReference>
<dbReference type="CDD" id="cd06225">
    <property type="entry name" value="HAMP"/>
    <property type="match status" value="1"/>
</dbReference>
<evidence type="ECO:0000256" key="10">
    <source>
        <dbReference type="PROSITE-ProRule" id="PRU00284"/>
    </source>
</evidence>
<dbReference type="Proteomes" id="UP000263595">
    <property type="component" value="Unassembled WGS sequence"/>
</dbReference>
<dbReference type="EMBL" id="UNOZ01000030">
    <property type="protein sequence ID" value="SYX91616.1"/>
    <property type="molecule type" value="Genomic_DNA"/>
</dbReference>
<feature type="domain" description="Methyl-accepting transducer" evidence="12">
    <location>
        <begin position="436"/>
        <end position="672"/>
    </location>
</feature>
<proteinExistence type="inferred from homology"/>
<name>A0A383RYT5_9PSED</name>
<evidence type="ECO:0000259" key="12">
    <source>
        <dbReference type="PROSITE" id="PS50111"/>
    </source>
</evidence>
<feature type="transmembrane region" description="Helical" evidence="11">
    <location>
        <begin position="355"/>
        <end position="374"/>
    </location>
</feature>
<dbReference type="CDD" id="cd11386">
    <property type="entry name" value="MCP_signal"/>
    <property type="match status" value="1"/>
</dbReference>
<evidence type="ECO:0000256" key="7">
    <source>
        <dbReference type="ARBA" id="ARBA00023136"/>
    </source>
</evidence>
<keyword evidence="5 11" id="KW-0812">Transmembrane</keyword>
<dbReference type="PROSITE" id="PS50111">
    <property type="entry name" value="CHEMOTAXIS_TRANSDUC_2"/>
    <property type="match status" value="1"/>
</dbReference>
<dbReference type="OrthoDB" id="2489132at2"/>
<feature type="domain" description="HAMP" evidence="13">
    <location>
        <begin position="377"/>
        <end position="431"/>
    </location>
</feature>
<dbReference type="AlphaFoldDB" id="A0A383RYT5"/>
<keyword evidence="7 11" id="KW-0472">Membrane</keyword>
<dbReference type="PANTHER" id="PTHR32089:SF120">
    <property type="entry name" value="METHYL-ACCEPTING CHEMOTAXIS PROTEIN TLPQ"/>
    <property type="match status" value="1"/>
</dbReference>
<comment type="subcellular location">
    <subcellularLocation>
        <location evidence="1">Cell membrane</location>
        <topology evidence="1">Multi-pass membrane protein</topology>
    </subcellularLocation>
</comment>
<dbReference type="InterPro" id="IPR004089">
    <property type="entry name" value="MCPsignal_dom"/>
</dbReference>
<evidence type="ECO:0000256" key="5">
    <source>
        <dbReference type="ARBA" id="ARBA00022692"/>
    </source>
</evidence>
<organism evidence="14 15">
    <name type="scientific">Pseudomonas reidholzensis</name>
    <dbReference type="NCBI Taxonomy" id="1785162"/>
    <lineage>
        <taxon>Bacteria</taxon>
        <taxon>Pseudomonadati</taxon>
        <taxon>Pseudomonadota</taxon>
        <taxon>Gammaproteobacteria</taxon>
        <taxon>Pseudomonadales</taxon>
        <taxon>Pseudomonadaceae</taxon>
        <taxon>Pseudomonas</taxon>
    </lineage>
</organism>
<dbReference type="Pfam" id="PF00672">
    <property type="entry name" value="HAMP"/>
    <property type="match status" value="1"/>
</dbReference>
<dbReference type="Gene3D" id="1.10.287.950">
    <property type="entry name" value="Methyl-accepting chemotaxis protein"/>
    <property type="match status" value="1"/>
</dbReference>
<dbReference type="SUPFAM" id="SSF58104">
    <property type="entry name" value="Methyl-accepting chemotaxis protein (MCP) signaling domain"/>
    <property type="match status" value="1"/>
</dbReference>
<comment type="similarity">
    <text evidence="9">Belongs to the methyl-accepting chemotaxis (MCP) protein family.</text>
</comment>
<dbReference type="InterPro" id="IPR003660">
    <property type="entry name" value="HAMP_dom"/>
</dbReference>
<evidence type="ECO:0000256" key="1">
    <source>
        <dbReference type="ARBA" id="ARBA00004651"/>
    </source>
</evidence>
<protein>
    <submittedName>
        <fullName evidence="14">Methyl-accepting chemotaxis protein</fullName>
    </submittedName>
</protein>
<keyword evidence="6 11" id="KW-1133">Transmembrane helix</keyword>
<sequence>MLLRRLSIQWKITLLAGLCLLVIVALLVATSLTQARRSAAQVFAANTELLDHSARLRLQAHAEAQALRIQRYFMAAYQYGNGFSRVVQLLRQRGDTDLRAALNAQARAALAGNPDLIGLYLVFKPNALDGQDARFVGQDQQGSNDSGRFSLYWSQPRPGTLEAEAMPESMLADNSIGSNGLPYNRWLTCPQETAAACVLEPYFDEVNGRQVLMTSIALPLLDNGKVIGVIGLDIGLDNLQQLSLAGRQELFDGQGQVSIVSPAGLLAGHSRDSARLSQSLTQAFGPHAQDLLASIRAGQPVQRLDEGQMRISQPFAPIPDAAPWQVLLELPEAVLQAPAIALNQRLAARNQEANVSSLLIGLAAAVLGLLLVWLTARGVTRPILAVAERLRDIASGEGDLTRRLDYAREDELGQLTGWFNRFLDKLQPVIAQVKGSLHEARGTADQSAAIASQTSNGMQQQQREIEQVATAANEMSATAQDVAHNAAQAAQAARAADQASREGLQRVADTRMAIDRLATDMNAAMREARALESSSEQIGSVLEVIRAIAEQTNLLALNAAIEAARAGEAGRGFAVVADEVRNLAQRTQVSVEEIRQVIEGLQQGTQDVVGAMHAGQRQAQDSAGQMEQALPALQRIGEAVAVITDMNLQIASAAEEQSAVAEEVNRNVAGIRDVTESLSGQADESARISQALNRLANQQQALMEQFRV</sequence>
<evidence type="ECO:0000256" key="3">
    <source>
        <dbReference type="ARBA" id="ARBA00022481"/>
    </source>
</evidence>
<dbReference type="GO" id="GO:0005886">
    <property type="term" value="C:plasma membrane"/>
    <property type="evidence" value="ECO:0007669"/>
    <property type="project" value="UniProtKB-SubCell"/>
</dbReference>
<dbReference type="SMART" id="SM00283">
    <property type="entry name" value="MA"/>
    <property type="match status" value="1"/>
</dbReference>
<dbReference type="GO" id="GO:0007165">
    <property type="term" value="P:signal transduction"/>
    <property type="evidence" value="ECO:0007669"/>
    <property type="project" value="UniProtKB-KW"/>
</dbReference>
<keyword evidence="15" id="KW-1185">Reference proteome</keyword>
<dbReference type="PANTHER" id="PTHR32089">
    <property type="entry name" value="METHYL-ACCEPTING CHEMOTAXIS PROTEIN MCPB"/>
    <property type="match status" value="1"/>
</dbReference>
<dbReference type="GO" id="GO:0006935">
    <property type="term" value="P:chemotaxis"/>
    <property type="evidence" value="ECO:0007669"/>
    <property type="project" value="UniProtKB-KW"/>
</dbReference>
<evidence type="ECO:0000256" key="4">
    <source>
        <dbReference type="ARBA" id="ARBA00022500"/>
    </source>
</evidence>
<keyword evidence="3" id="KW-0488">Methylation</keyword>